<dbReference type="InterPro" id="IPR000436">
    <property type="entry name" value="Sushi_SCR_CCP_dom"/>
</dbReference>
<dbReference type="Proteomes" id="UP000230750">
    <property type="component" value="Unassembled WGS sequence"/>
</dbReference>
<accession>A0A2G8LMX7</accession>
<comment type="subcellular location">
    <subcellularLocation>
        <location evidence="1">Virion</location>
    </subcellularLocation>
</comment>
<dbReference type="CDD" id="cd00033">
    <property type="entry name" value="CCP"/>
    <property type="match status" value="2"/>
</dbReference>
<proteinExistence type="predicted"/>
<dbReference type="InterPro" id="IPR051503">
    <property type="entry name" value="ComplSys_Reg/VirEntry_Med"/>
</dbReference>
<evidence type="ECO:0000256" key="6">
    <source>
        <dbReference type="SAM" id="SignalP"/>
    </source>
</evidence>
<reference evidence="8 9" key="1">
    <citation type="journal article" date="2017" name="PLoS Biol.">
        <title>The sea cucumber genome provides insights into morphological evolution and visceral regeneration.</title>
        <authorList>
            <person name="Zhang X."/>
            <person name="Sun L."/>
            <person name="Yuan J."/>
            <person name="Sun Y."/>
            <person name="Gao Y."/>
            <person name="Zhang L."/>
            <person name="Li S."/>
            <person name="Dai H."/>
            <person name="Hamel J.F."/>
            <person name="Liu C."/>
            <person name="Yu Y."/>
            <person name="Liu S."/>
            <person name="Lin W."/>
            <person name="Guo K."/>
            <person name="Jin S."/>
            <person name="Xu P."/>
            <person name="Storey K.B."/>
            <person name="Huan P."/>
            <person name="Zhang T."/>
            <person name="Zhou Y."/>
            <person name="Zhang J."/>
            <person name="Lin C."/>
            <person name="Li X."/>
            <person name="Xing L."/>
            <person name="Huo D."/>
            <person name="Sun M."/>
            <person name="Wang L."/>
            <person name="Mercier A."/>
            <person name="Li F."/>
            <person name="Yang H."/>
            <person name="Xiang J."/>
        </authorList>
    </citation>
    <scope>NUCLEOTIDE SEQUENCE [LARGE SCALE GENOMIC DNA]</scope>
    <source>
        <strain evidence="8">Shaxun</strain>
        <tissue evidence="8">Muscle</tissue>
    </source>
</reference>
<feature type="domain" description="Sushi" evidence="7">
    <location>
        <begin position="85"/>
        <end position="145"/>
    </location>
</feature>
<dbReference type="PANTHER" id="PTHR45785">
    <property type="entry name" value="COMPLEMENT FACTOR H-RELATED"/>
    <property type="match status" value="1"/>
</dbReference>
<comment type="caution">
    <text evidence="5">Lacks conserved residue(s) required for the propagation of feature annotation.</text>
</comment>
<dbReference type="SMART" id="SM00032">
    <property type="entry name" value="CCP"/>
    <property type="match status" value="3"/>
</dbReference>
<evidence type="ECO:0000256" key="4">
    <source>
        <dbReference type="ARBA" id="ARBA00023157"/>
    </source>
</evidence>
<name>A0A2G8LMX7_STIJA</name>
<dbReference type="PANTHER" id="PTHR45785:SF2">
    <property type="entry name" value="COMPLEMENT FACTOR H-RELATED"/>
    <property type="match status" value="1"/>
</dbReference>
<keyword evidence="9" id="KW-1185">Reference proteome</keyword>
<organism evidence="8 9">
    <name type="scientific">Stichopus japonicus</name>
    <name type="common">Sea cucumber</name>
    <dbReference type="NCBI Taxonomy" id="307972"/>
    <lineage>
        <taxon>Eukaryota</taxon>
        <taxon>Metazoa</taxon>
        <taxon>Echinodermata</taxon>
        <taxon>Eleutherozoa</taxon>
        <taxon>Echinozoa</taxon>
        <taxon>Holothuroidea</taxon>
        <taxon>Aspidochirotacea</taxon>
        <taxon>Aspidochirotida</taxon>
        <taxon>Stichopodidae</taxon>
        <taxon>Apostichopus</taxon>
    </lineage>
</organism>
<evidence type="ECO:0000313" key="8">
    <source>
        <dbReference type="EMBL" id="PIK61584.1"/>
    </source>
</evidence>
<sequence>MGRKTVFVVFVIAGTLIGYINAQNCTSTECSKSYFDPDLIITPDKGCYSNIEQVSISCNGDFGGPTFNQCNGGTWMLPSSTCDVFTCQPPTVGDNLNISPVKSEYTAREVITFTCDQGYSLTGTSSAQCDQANVWNPSTVPVCIASCDEPTIANGGLTSTGPYNDGDTAEVQCNDGYNIESGFSSIIDCDDGAWGTIPRCLGSCNISAVPNSDTPPSGVNIVHGESYTIDCFGDHSYNLEVSFTVTCDDGVLSSTVPPSCYGQSLEDSISLYCNSDKFIVEIPGELLGDNPGLGSVLLGTCEGSYYDGQYLFANSSYTACGTTIESADNGVVTTEDYIEINTECVFDQNNLVSSSAVVQGVISKALASNAQYDISFGAYLLSDFSETVSDGVRVDTNTDIFLLSEVNQVAMVDLFPKRCYATPNQNRISTSTMISSTMG</sequence>
<comment type="caution">
    <text evidence="8">The sequence shown here is derived from an EMBL/GenBank/DDBJ whole genome shotgun (WGS) entry which is preliminary data.</text>
</comment>
<keyword evidence="2 5" id="KW-0768">Sushi</keyword>
<protein>
    <submittedName>
        <fullName evidence="8">Putative sushi, von Willebrand factor type A</fullName>
    </submittedName>
</protein>
<evidence type="ECO:0000256" key="2">
    <source>
        <dbReference type="ARBA" id="ARBA00022659"/>
    </source>
</evidence>
<dbReference type="SUPFAM" id="SSF57535">
    <property type="entry name" value="Complement control module/SCR domain"/>
    <property type="match status" value="2"/>
</dbReference>
<dbReference type="EMBL" id="MRZV01000029">
    <property type="protein sequence ID" value="PIK61584.1"/>
    <property type="molecule type" value="Genomic_DNA"/>
</dbReference>
<dbReference type="Pfam" id="PF00084">
    <property type="entry name" value="Sushi"/>
    <property type="match status" value="2"/>
</dbReference>
<dbReference type="Gene3D" id="2.10.70.10">
    <property type="entry name" value="Complement Module, domain 1"/>
    <property type="match status" value="2"/>
</dbReference>
<feature type="signal peptide" evidence="6">
    <location>
        <begin position="1"/>
        <end position="22"/>
    </location>
</feature>
<evidence type="ECO:0000256" key="1">
    <source>
        <dbReference type="ARBA" id="ARBA00004328"/>
    </source>
</evidence>
<evidence type="ECO:0000313" key="9">
    <source>
        <dbReference type="Proteomes" id="UP000230750"/>
    </source>
</evidence>
<keyword evidence="4" id="KW-1015">Disulfide bond</keyword>
<keyword evidence="3 6" id="KW-0732">Signal</keyword>
<dbReference type="OrthoDB" id="6480633at2759"/>
<gene>
    <name evidence="8" type="ORF">BSL78_01509</name>
</gene>
<dbReference type="PROSITE" id="PS50923">
    <property type="entry name" value="SUSHI"/>
    <property type="match status" value="1"/>
</dbReference>
<evidence type="ECO:0000256" key="5">
    <source>
        <dbReference type="PROSITE-ProRule" id="PRU00302"/>
    </source>
</evidence>
<feature type="chain" id="PRO_5013620956" evidence="6">
    <location>
        <begin position="23"/>
        <end position="439"/>
    </location>
</feature>
<dbReference type="InterPro" id="IPR035976">
    <property type="entry name" value="Sushi/SCR/CCP_sf"/>
</dbReference>
<evidence type="ECO:0000259" key="7">
    <source>
        <dbReference type="PROSITE" id="PS50923"/>
    </source>
</evidence>
<evidence type="ECO:0000256" key="3">
    <source>
        <dbReference type="ARBA" id="ARBA00022729"/>
    </source>
</evidence>
<dbReference type="AlphaFoldDB" id="A0A2G8LMX7"/>